<dbReference type="RefSeq" id="WP_110019874.1">
    <property type="nucleotide sequence ID" value="NZ_QGTJ01000012.1"/>
</dbReference>
<gene>
    <name evidence="6" type="ORF">C7443_11266</name>
</gene>
<name>A0A317MSG1_9GAMM</name>
<dbReference type="PANTHER" id="PTHR36985:SF1">
    <property type="entry name" value="TRANSLOCATION AND ASSEMBLY MODULE SUBUNIT TAMB"/>
    <property type="match status" value="1"/>
</dbReference>
<evidence type="ECO:0000256" key="2">
    <source>
        <dbReference type="ARBA" id="ARBA00022692"/>
    </source>
</evidence>
<dbReference type="OrthoDB" id="5555605at2"/>
<dbReference type="GO" id="GO:0005886">
    <property type="term" value="C:plasma membrane"/>
    <property type="evidence" value="ECO:0007669"/>
    <property type="project" value="InterPro"/>
</dbReference>
<keyword evidence="7" id="KW-1185">Reference proteome</keyword>
<dbReference type="Pfam" id="PF04357">
    <property type="entry name" value="TamB"/>
    <property type="match status" value="1"/>
</dbReference>
<dbReference type="GO" id="GO:0097347">
    <property type="term" value="C:TAM protein secretion complex"/>
    <property type="evidence" value="ECO:0007669"/>
    <property type="project" value="TreeGrafter"/>
</dbReference>
<evidence type="ECO:0000259" key="5">
    <source>
        <dbReference type="Pfam" id="PF04357"/>
    </source>
</evidence>
<keyword evidence="2" id="KW-0812">Transmembrane</keyword>
<protein>
    <submittedName>
        <fullName evidence="6">Autotransporter secretion inner membrane protein TamB</fullName>
    </submittedName>
</protein>
<evidence type="ECO:0000313" key="6">
    <source>
        <dbReference type="EMBL" id="PWV59068.1"/>
    </source>
</evidence>
<dbReference type="InterPro" id="IPR007452">
    <property type="entry name" value="TamB_C"/>
</dbReference>
<dbReference type="PANTHER" id="PTHR36985">
    <property type="entry name" value="TRANSLOCATION AND ASSEMBLY MODULE SUBUNIT TAMB"/>
    <property type="match status" value="1"/>
</dbReference>
<accession>A0A317MSG1</accession>
<dbReference type="Proteomes" id="UP000246569">
    <property type="component" value="Unassembled WGS sequence"/>
</dbReference>
<dbReference type="EMBL" id="QGTJ01000012">
    <property type="protein sequence ID" value="PWV59068.1"/>
    <property type="molecule type" value="Genomic_DNA"/>
</dbReference>
<dbReference type="GO" id="GO:0009306">
    <property type="term" value="P:protein secretion"/>
    <property type="evidence" value="ECO:0007669"/>
    <property type="project" value="InterPro"/>
</dbReference>
<evidence type="ECO:0000256" key="3">
    <source>
        <dbReference type="ARBA" id="ARBA00022989"/>
    </source>
</evidence>
<keyword evidence="4" id="KW-0472">Membrane</keyword>
<proteinExistence type="predicted"/>
<evidence type="ECO:0000256" key="4">
    <source>
        <dbReference type="ARBA" id="ARBA00023136"/>
    </source>
</evidence>
<evidence type="ECO:0000313" key="7">
    <source>
        <dbReference type="Proteomes" id="UP000246569"/>
    </source>
</evidence>
<organism evidence="6 7">
    <name type="scientific">Plasticicumulans acidivorans</name>
    <dbReference type="NCBI Taxonomy" id="886464"/>
    <lineage>
        <taxon>Bacteria</taxon>
        <taxon>Pseudomonadati</taxon>
        <taxon>Pseudomonadota</taxon>
        <taxon>Gammaproteobacteria</taxon>
        <taxon>Candidatus Competibacteraceae</taxon>
        <taxon>Plasticicumulans</taxon>
    </lineage>
</organism>
<reference evidence="6 7" key="1">
    <citation type="submission" date="2018-05" db="EMBL/GenBank/DDBJ databases">
        <title>Genomic Encyclopedia of Type Strains, Phase IV (KMG-IV): sequencing the most valuable type-strain genomes for metagenomic binning, comparative biology and taxonomic classification.</title>
        <authorList>
            <person name="Goeker M."/>
        </authorList>
    </citation>
    <scope>NUCLEOTIDE SEQUENCE [LARGE SCALE GENOMIC DNA]</scope>
    <source>
        <strain evidence="6 7">DSM 23606</strain>
    </source>
</reference>
<comment type="subcellular location">
    <subcellularLocation>
        <location evidence="1">Membrane</location>
        <topology evidence="1">Single-pass membrane protein</topology>
    </subcellularLocation>
</comment>
<comment type="caution">
    <text evidence="6">The sequence shown here is derived from an EMBL/GenBank/DDBJ whole genome shotgun (WGS) entry which is preliminary data.</text>
</comment>
<keyword evidence="3" id="KW-1133">Transmembrane helix</keyword>
<feature type="domain" description="Translocation and assembly module TamB C-terminal" evidence="5">
    <location>
        <begin position="980"/>
        <end position="1307"/>
    </location>
</feature>
<evidence type="ECO:0000256" key="1">
    <source>
        <dbReference type="ARBA" id="ARBA00004167"/>
    </source>
</evidence>
<sequence>MKRRLLIALAAVLVPLLLLLATAGWLLGSEAGVRTLVRLGERYAPGTLQVGEVSGHLLGALRIHQLDYRDGELHAALARFELDWSPRQLLHGLLRVDRLALQGLQLALPPSAPASEPATSEPGTPGLPDIHLPLALEVGELALDDISITPHAAAPIRVQQARLSANAGADGLQLATLDVDLPDYALTAALKGHVQPAGRWPLDLTLQARLSSTPLGAPLDATVQLKGDLDRLQAEASTRGAADSTLSAQLDDVLGSARWQAQLSSRAALQTLLPELGDVPFSIALDARGDTGKAHIAQLQLRRGDTPLQLDAQGDVHFTEPSTELSARWRALAWPLNAEPLIASPQGRLSLSGSLQDYHATLDAELLEASAGKLQVALRASGDSEHARLDSLSARSADERIRLALAGEFTVATQAFSAQGDWQNLAWPLQAPATIESPRGKLSATGTPQDYHFSAELEARGPDIPAGRWQLAGQGTDSGVHLETLAGELLDGRIDGQADAQWAPQVQWQAKLSGERLDPGRFRAEWPGRIGFALDTEGRVIDGTPQLSLALQRLAGTLNGQKLDGGARVKLDGENLDLDELRLQWGQIQLQAGGKLAQRWDLGWSLKAPELAGTVPGMRGHVEAGGRLDGPRATPRLTLKTRATQLGWNGGHLDRLTIDADVDAAGRERSTLALDGADLELSGQRFSTLGLHGEGTAASHRAELSLQGEPLTLALALNGGIEAQDWRGRITRLELHNADFGDWRLASAVALRAGRDSAELARLCLLSAPARLCSEGQWSAAAGGTVKLKLNDFALARLKPVLPPDLLVESVASLDAEARLAANGNFAGGSVDARLAPGRLRYEASAAPVQLPLDARLEARSDGQQANLKAHVGFGSGDGLDAQLRLSALDAAAQLGGRIQARFTQLSILSALVPAIAAPQGRVDADLTLGGAVRAPALRGRAALTNAGVEVPGLGLKIEDLHFSANGDGKGGLLFDGGARSGGGQLNLSGGWQPAGQRLRLALRGNDFQAAGSNELQARISPDLEAHLADGKLQIGGELRVPQALVSPPKSSGGVSASADVHISGREEANATPLAIEARLRVILGNDVRVVTPGFKARLDGSLLVEQTPPLAPRATGSINVEEGEYRVYGQDLTIERGRLLFSGGPVNNPVLDLRVARTIDEVTAGARISGSAQRPQLKLFSEPSMPDASILSYLVFGRAPQSEESGALMRAAALLGAGQTSGIGDSIGKALGLDRLSLENSGGEGVSGTSVMLGKYLTPDLYVSYGVGLFEPAATFLLRYKLTKTLSVETRSTGSATGGDLIYSIER</sequence>